<organism evidence="5 6">
    <name type="scientific">Colletotrichum kahawae</name>
    <name type="common">Coffee berry disease fungus</name>
    <dbReference type="NCBI Taxonomy" id="34407"/>
    <lineage>
        <taxon>Eukaryota</taxon>
        <taxon>Fungi</taxon>
        <taxon>Dikarya</taxon>
        <taxon>Ascomycota</taxon>
        <taxon>Pezizomycotina</taxon>
        <taxon>Sordariomycetes</taxon>
        <taxon>Hypocreomycetidae</taxon>
        <taxon>Glomerellales</taxon>
        <taxon>Glomerellaceae</taxon>
        <taxon>Colletotrichum</taxon>
        <taxon>Colletotrichum gloeosporioides species complex</taxon>
    </lineage>
</organism>
<protein>
    <recommendedName>
        <fullName evidence="4">3CxxC-type domain-containing protein</fullName>
    </recommendedName>
</protein>
<comment type="caution">
    <text evidence="5">The sequence shown here is derived from an EMBL/GenBank/DDBJ whole genome shotgun (WGS) entry which is preliminary data.</text>
</comment>
<keyword evidence="1" id="KW-0479">Metal-binding</keyword>
<dbReference type="Proteomes" id="UP001281614">
    <property type="component" value="Unassembled WGS sequence"/>
</dbReference>
<keyword evidence="3" id="KW-0862">Zinc</keyword>
<evidence type="ECO:0000313" key="6">
    <source>
        <dbReference type="Proteomes" id="UP001281614"/>
    </source>
</evidence>
<keyword evidence="2" id="KW-0863">Zinc-finger</keyword>
<dbReference type="GO" id="GO:0008270">
    <property type="term" value="F:zinc ion binding"/>
    <property type="evidence" value="ECO:0007669"/>
    <property type="project" value="UniProtKB-KW"/>
</dbReference>
<dbReference type="Pfam" id="PF13695">
    <property type="entry name" value="Zn_ribbon_3CxxC"/>
    <property type="match status" value="1"/>
</dbReference>
<dbReference type="SMART" id="SM01328">
    <property type="entry name" value="zf-3CxxC"/>
    <property type="match status" value="1"/>
</dbReference>
<reference evidence="5" key="1">
    <citation type="submission" date="2023-02" db="EMBL/GenBank/DDBJ databases">
        <title>Colletotrichum kahawae CIFC_Que2 genome sequencing and assembly.</title>
        <authorList>
            <person name="Baroncelli R."/>
        </authorList>
    </citation>
    <scope>NUCLEOTIDE SEQUENCE</scope>
    <source>
        <strain evidence="5">CIFC_Que2</strain>
    </source>
</reference>
<dbReference type="EMBL" id="VYYT01000206">
    <property type="protein sequence ID" value="KAK2756873.1"/>
    <property type="molecule type" value="Genomic_DNA"/>
</dbReference>
<proteinExistence type="predicted"/>
<name>A0AAD9YDL1_COLKA</name>
<dbReference type="AlphaFoldDB" id="A0AAD9YDL1"/>
<evidence type="ECO:0000256" key="1">
    <source>
        <dbReference type="ARBA" id="ARBA00022723"/>
    </source>
</evidence>
<evidence type="ECO:0000259" key="4">
    <source>
        <dbReference type="SMART" id="SM01328"/>
    </source>
</evidence>
<dbReference type="InterPro" id="IPR027377">
    <property type="entry name" value="ZAR1/RTP1-5-like_Znf-3CxxC"/>
</dbReference>
<evidence type="ECO:0000256" key="3">
    <source>
        <dbReference type="ARBA" id="ARBA00022833"/>
    </source>
</evidence>
<sequence>MARGKSAKSSGVTKTAFTFPDLHEDVASAVSDHFVAVWVGKRSKKTPNNARSSSLKGRFTCDNSSCSKKSWPSGQVAIDIRGYPDNGYNATVYNQRCKDCKQLGNLTLDKACYVERVSYWLKKWAGVWVEPPVIVGKGTPPHLSELCEGCKRGSCRKGLVTLVLR</sequence>
<gene>
    <name evidence="5" type="ORF">CKAH01_17107</name>
</gene>
<accession>A0AAD9YDL1</accession>
<evidence type="ECO:0000313" key="5">
    <source>
        <dbReference type="EMBL" id="KAK2756873.1"/>
    </source>
</evidence>
<evidence type="ECO:0000256" key="2">
    <source>
        <dbReference type="ARBA" id="ARBA00022771"/>
    </source>
</evidence>
<keyword evidence="6" id="KW-1185">Reference proteome</keyword>
<feature type="domain" description="3CxxC-type" evidence="4">
    <location>
        <begin position="54"/>
        <end position="153"/>
    </location>
</feature>